<gene>
    <name evidence="3" type="ORF">RFM27_04555</name>
</gene>
<protein>
    <submittedName>
        <fullName evidence="3">Uncharacterized protein</fullName>
    </submittedName>
</protein>
<keyword evidence="4" id="KW-1185">Reference proteome</keyword>
<name>A0ABU4XAW9_9HYPH</name>
<dbReference type="EMBL" id="JAVIIZ010000002">
    <property type="protein sequence ID" value="MDX8471336.1"/>
    <property type="molecule type" value="Genomic_DNA"/>
</dbReference>
<evidence type="ECO:0000313" key="3">
    <source>
        <dbReference type="EMBL" id="MDX8471336.1"/>
    </source>
</evidence>
<feature type="compositionally biased region" description="Polar residues" evidence="1">
    <location>
        <begin position="68"/>
        <end position="93"/>
    </location>
</feature>
<organism evidence="3 4">
    <name type="scientific">Mesorhizobium dulcispinae</name>
    <dbReference type="NCBI Taxonomy" id="3072316"/>
    <lineage>
        <taxon>Bacteria</taxon>
        <taxon>Pseudomonadati</taxon>
        <taxon>Pseudomonadota</taxon>
        <taxon>Alphaproteobacteria</taxon>
        <taxon>Hyphomicrobiales</taxon>
        <taxon>Phyllobacteriaceae</taxon>
        <taxon>Mesorhizobium</taxon>
    </lineage>
</organism>
<keyword evidence="2" id="KW-0732">Signal</keyword>
<comment type="caution">
    <text evidence="3">The sequence shown here is derived from an EMBL/GenBank/DDBJ whole genome shotgun (WGS) entry which is preliminary data.</text>
</comment>
<sequence>MAIATAVSMGGMLMLGTGGAGAQNLCPGVSATQCTDLCGDAGVASCTKTGSTPDCVCNSTKKDVNGNAFGTETTDTSSGQGNLGNKTETSCTGNPGHCK</sequence>
<accession>A0ABU4XAW9</accession>
<dbReference type="Proteomes" id="UP001271780">
    <property type="component" value="Unassembled WGS sequence"/>
</dbReference>
<evidence type="ECO:0000313" key="4">
    <source>
        <dbReference type="Proteomes" id="UP001271780"/>
    </source>
</evidence>
<dbReference type="RefSeq" id="WP_320316065.1">
    <property type="nucleotide sequence ID" value="NZ_JAVIIX010000003.1"/>
</dbReference>
<feature type="region of interest" description="Disordered" evidence="1">
    <location>
        <begin position="66"/>
        <end position="99"/>
    </location>
</feature>
<evidence type="ECO:0000256" key="1">
    <source>
        <dbReference type="SAM" id="MobiDB-lite"/>
    </source>
</evidence>
<feature type="signal peptide" evidence="2">
    <location>
        <begin position="1"/>
        <end position="22"/>
    </location>
</feature>
<feature type="chain" id="PRO_5045961644" evidence="2">
    <location>
        <begin position="23"/>
        <end position="99"/>
    </location>
</feature>
<reference evidence="3 4" key="1">
    <citation type="submission" date="2023-08" db="EMBL/GenBank/DDBJ databases">
        <title>Implementing the SeqCode for naming new Mesorhizobium species isolated from Vachellia karroo root nodules.</title>
        <authorList>
            <person name="Van Lill M."/>
        </authorList>
    </citation>
    <scope>NUCLEOTIDE SEQUENCE [LARGE SCALE GENOMIC DNA]</scope>
    <source>
        <strain evidence="3 4">VK23A</strain>
    </source>
</reference>
<proteinExistence type="predicted"/>
<evidence type="ECO:0000256" key="2">
    <source>
        <dbReference type="SAM" id="SignalP"/>
    </source>
</evidence>